<evidence type="ECO:0000259" key="5">
    <source>
        <dbReference type="Pfam" id="PF04542"/>
    </source>
</evidence>
<accession>A0ABV4XRZ2</accession>
<dbReference type="PANTHER" id="PTHR43133">
    <property type="entry name" value="RNA POLYMERASE ECF-TYPE SIGMA FACTO"/>
    <property type="match status" value="1"/>
</dbReference>
<feature type="domain" description="RNA polymerase sigma factor 70 region 4 type 2" evidence="6">
    <location>
        <begin position="162"/>
        <end position="214"/>
    </location>
</feature>
<comment type="similarity">
    <text evidence="1">Belongs to the sigma-70 factor family. ECF subfamily.</text>
</comment>
<dbReference type="NCBIfam" id="NF009172">
    <property type="entry name" value="PRK12519.1"/>
    <property type="match status" value="1"/>
</dbReference>
<name>A0ABV4XRZ2_9CYAN</name>
<dbReference type="InterPro" id="IPR036388">
    <property type="entry name" value="WH-like_DNA-bd_sf"/>
</dbReference>
<dbReference type="InterPro" id="IPR013324">
    <property type="entry name" value="RNA_pol_sigma_r3/r4-like"/>
</dbReference>
<keyword evidence="4" id="KW-0804">Transcription</keyword>
<dbReference type="InterPro" id="IPR007627">
    <property type="entry name" value="RNA_pol_sigma70_r2"/>
</dbReference>
<proteinExistence type="inferred from homology"/>
<sequence>MKERLLSPLQDISSILTGEAMLVYLSEPMERSSADRHPSASTFTDAELLDHLKKKQPSALGCLYDRYGSVVYGVALKMLQNQPEAEDLTQEIFLSLWQRPIDPAKHGYLLRYLITITRSRAIDKLRSRNRHLNLVQRWGQIVTAETTAPTPVDQAVANERSQQVRQALTQLSEQQRQVIELAYDAGLSQSEIARQLNEPLGTVKSWTRQGLLKLKQLLKDSND</sequence>
<evidence type="ECO:0000256" key="1">
    <source>
        <dbReference type="ARBA" id="ARBA00010641"/>
    </source>
</evidence>
<dbReference type="Pfam" id="PF04542">
    <property type="entry name" value="Sigma70_r2"/>
    <property type="match status" value="1"/>
</dbReference>
<dbReference type="Gene3D" id="1.10.10.10">
    <property type="entry name" value="Winged helix-like DNA-binding domain superfamily/Winged helix DNA-binding domain"/>
    <property type="match status" value="1"/>
</dbReference>
<dbReference type="SUPFAM" id="SSF88659">
    <property type="entry name" value="Sigma3 and sigma4 domains of RNA polymerase sigma factors"/>
    <property type="match status" value="1"/>
</dbReference>
<dbReference type="Gene3D" id="1.10.1740.10">
    <property type="match status" value="1"/>
</dbReference>
<dbReference type="InterPro" id="IPR013325">
    <property type="entry name" value="RNA_pol_sigma_r2"/>
</dbReference>
<keyword evidence="2" id="KW-0805">Transcription regulation</keyword>
<dbReference type="Pfam" id="PF08281">
    <property type="entry name" value="Sigma70_r4_2"/>
    <property type="match status" value="1"/>
</dbReference>
<dbReference type="Proteomes" id="UP001576784">
    <property type="component" value="Unassembled WGS sequence"/>
</dbReference>
<evidence type="ECO:0000256" key="3">
    <source>
        <dbReference type="ARBA" id="ARBA00023082"/>
    </source>
</evidence>
<evidence type="ECO:0000256" key="4">
    <source>
        <dbReference type="ARBA" id="ARBA00023163"/>
    </source>
</evidence>
<comment type="caution">
    <text evidence="7">The sequence shown here is derived from an EMBL/GenBank/DDBJ whole genome shotgun (WGS) entry which is preliminary data.</text>
</comment>
<dbReference type="InterPro" id="IPR014284">
    <property type="entry name" value="RNA_pol_sigma-70_dom"/>
</dbReference>
<evidence type="ECO:0000256" key="2">
    <source>
        <dbReference type="ARBA" id="ARBA00023015"/>
    </source>
</evidence>
<dbReference type="InterPro" id="IPR013249">
    <property type="entry name" value="RNA_pol_sigma70_r4_t2"/>
</dbReference>
<protein>
    <submittedName>
        <fullName evidence="7">Sigma-70 family RNA polymerase sigma factor</fullName>
    </submittedName>
</protein>
<keyword evidence="8" id="KW-1185">Reference proteome</keyword>
<dbReference type="RefSeq" id="WP_413264137.1">
    <property type="nucleotide sequence ID" value="NZ_JBHFNR010000114.1"/>
</dbReference>
<dbReference type="EMBL" id="JBHFNR010000114">
    <property type="protein sequence ID" value="MFB2894489.1"/>
    <property type="molecule type" value="Genomic_DNA"/>
</dbReference>
<organism evidence="7 8">
    <name type="scientific">Floridaenema flaviceps BLCC-F50</name>
    <dbReference type="NCBI Taxonomy" id="3153642"/>
    <lineage>
        <taxon>Bacteria</taxon>
        <taxon>Bacillati</taxon>
        <taxon>Cyanobacteriota</taxon>
        <taxon>Cyanophyceae</taxon>
        <taxon>Oscillatoriophycideae</taxon>
        <taxon>Aerosakkonematales</taxon>
        <taxon>Aerosakkonemataceae</taxon>
        <taxon>Floridanema</taxon>
        <taxon>Floridanema flaviceps</taxon>
    </lineage>
</organism>
<dbReference type="InterPro" id="IPR039425">
    <property type="entry name" value="RNA_pol_sigma-70-like"/>
</dbReference>
<feature type="domain" description="RNA polymerase sigma-70 region 2" evidence="5">
    <location>
        <begin position="63"/>
        <end position="130"/>
    </location>
</feature>
<gene>
    <name evidence="7" type="ORF">ACE1CI_16385</name>
</gene>
<reference evidence="7 8" key="1">
    <citation type="submission" date="2024-09" db="EMBL/GenBank/DDBJ databases">
        <title>Floridaenema gen nov. (Aerosakkonemataceae, Aerosakkonematales ord. nov., Cyanobacteria) from benthic tropical and subtropical fresh waters, with the description of four new species.</title>
        <authorList>
            <person name="Moretto J.A."/>
            <person name="Berthold D.E."/>
            <person name="Lefler F.W."/>
            <person name="Huang I.-S."/>
            <person name="Laughinghouse H. IV."/>
        </authorList>
    </citation>
    <scope>NUCLEOTIDE SEQUENCE [LARGE SCALE GENOMIC DNA]</scope>
    <source>
        <strain evidence="7 8">BLCC-F50</strain>
    </source>
</reference>
<dbReference type="CDD" id="cd06171">
    <property type="entry name" value="Sigma70_r4"/>
    <property type="match status" value="1"/>
</dbReference>
<dbReference type="NCBIfam" id="TIGR02937">
    <property type="entry name" value="sigma70-ECF"/>
    <property type="match status" value="1"/>
</dbReference>
<keyword evidence="3" id="KW-0731">Sigma factor</keyword>
<evidence type="ECO:0000313" key="8">
    <source>
        <dbReference type="Proteomes" id="UP001576784"/>
    </source>
</evidence>
<dbReference type="PANTHER" id="PTHR43133:SF62">
    <property type="entry name" value="RNA POLYMERASE SIGMA FACTOR SIGZ"/>
    <property type="match status" value="1"/>
</dbReference>
<evidence type="ECO:0000313" key="7">
    <source>
        <dbReference type="EMBL" id="MFB2894489.1"/>
    </source>
</evidence>
<evidence type="ECO:0000259" key="6">
    <source>
        <dbReference type="Pfam" id="PF08281"/>
    </source>
</evidence>
<dbReference type="SUPFAM" id="SSF88946">
    <property type="entry name" value="Sigma2 domain of RNA polymerase sigma factors"/>
    <property type="match status" value="1"/>
</dbReference>